<gene>
    <name evidence="3" type="ORF">TL10_12835</name>
</gene>
<dbReference type="AlphaFoldDB" id="A0A0D1J4S1"/>
<proteinExistence type="inferred from homology"/>
<evidence type="ECO:0000313" key="3">
    <source>
        <dbReference type="EMBL" id="KIU16593.1"/>
    </source>
</evidence>
<feature type="domain" description="HNH nuclease" evidence="2">
    <location>
        <begin position="321"/>
        <end position="371"/>
    </location>
</feature>
<dbReference type="Gene3D" id="1.10.30.50">
    <property type="match status" value="1"/>
</dbReference>
<dbReference type="EMBL" id="JXST01000016">
    <property type="protein sequence ID" value="KIU16593.1"/>
    <property type="molecule type" value="Genomic_DNA"/>
</dbReference>
<name>A0A0D1J4S1_9MYCO</name>
<dbReference type="Pfam" id="PF02720">
    <property type="entry name" value="DUF222"/>
    <property type="match status" value="1"/>
</dbReference>
<sequence>MVDQLAIDPDATEAALVDQLAAMSRATSSIAAAQAQVTALLQAKRKAREDAEHVPASQRGKGLATEIGLARQASPWHGARYLKMSRILVDDMPHTMAALAGGMLTEHRAMIITGHAECLSPENRRALDAELCADPAKLEGKGDKKIHADAGRIAFRLDSDAVLAAMSRHQCDRTVTVRPAPYGMAYVTALLTAAEACAVQQALQQDAADAAAESIASGGGLGSRGQLLADAFYRRTTGRDVGAAVPITINLVLSDESLLAQGTEPAILDGYGPIPAAVARQMIWATVVDPDTDAAVRRLYANPATGNLVAMESRARAFPKGLKWLIKLRDQTCRTPYCDAPIRHIDHVNPHAAHGATSARNGQGLCERCNYTKEQPGWQTRTIYDQYGRHTTEVITPTGRTYRSTAPPTPTGARVLTSDIHVVRIHAA</sequence>
<keyword evidence="4" id="KW-1185">Reference proteome</keyword>
<evidence type="ECO:0000259" key="2">
    <source>
        <dbReference type="SMART" id="SM00507"/>
    </source>
</evidence>
<dbReference type="InterPro" id="IPR003615">
    <property type="entry name" value="HNH_nuc"/>
</dbReference>
<dbReference type="GO" id="GO:0003676">
    <property type="term" value="F:nucleic acid binding"/>
    <property type="evidence" value="ECO:0007669"/>
    <property type="project" value="InterPro"/>
</dbReference>
<accession>A0A0D1J4S1</accession>
<organism evidence="3 4">
    <name type="scientific">Mycolicibacterium llatzerense</name>
    <dbReference type="NCBI Taxonomy" id="280871"/>
    <lineage>
        <taxon>Bacteria</taxon>
        <taxon>Bacillati</taxon>
        <taxon>Actinomycetota</taxon>
        <taxon>Actinomycetes</taxon>
        <taxon>Mycobacteriales</taxon>
        <taxon>Mycobacteriaceae</taxon>
        <taxon>Mycolicibacterium</taxon>
    </lineage>
</organism>
<dbReference type="InterPro" id="IPR002711">
    <property type="entry name" value="HNH"/>
</dbReference>
<evidence type="ECO:0000313" key="4">
    <source>
        <dbReference type="Proteomes" id="UP000032221"/>
    </source>
</evidence>
<comment type="similarity">
    <text evidence="1">Belongs to the Rv1128c/1148c/1588c/1702c/1945/3466 family.</text>
</comment>
<protein>
    <submittedName>
        <fullName evidence="3">HNH endonuclease</fullName>
    </submittedName>
</protein>
<dbReference type="Pfam" id="PF01844">
    <property type="entry name" value="HNH"/>
    <property type="match status" value="1"/>
</dbReference>
<reference evidence="3 4" key="1">
    <citation type="submission" date="2015-01" db="EMBL/GenBank/DDBJ databases">
        <title>Genome sequence of Mycobacterium llatzerense and Mycobacterium immunogenum recovered from brain abscess.</title>
        <authorList>
            <person name="Greninger A.L."/>
            <person name="Langelier C."/>
            <person name="Cunningham G."/>
            <person name="Chiu C.Y."/>
            <person name="Miller S."/>
        </authorList>
    </citation>
    <scope>NUCLEOTIDE SEQUENCE [LARGE SCALE GENOMIC DNA]</scope>
    <source>
        <strain evidence="3 4">CLUC14</strain>
    </source>
</reference>
<dbReference type="GO" id="GO:0004519">
    <property type="term" value="F:endonuclease activity"/>
    <property type="evidence" value="ECO:0007669"/>
    <property type="project" value="UniProtKB-KW"/>
</dbReference>
<dbReference type="PATRIC" id="fig|280871.6.peg.2667"/>
<dbReference type="STRING" id="280871.TL10_12835"/>
<keyword evidence="3" id="KW-0540">Nuclease</keyword>
<evidence type="ECO:0000256" key="1">
    <source>
        <dbReference type="ARBA" id="ARBA00023450"/>
    </source>
</evidence>
<dbReference type="SMART" id="SM00507">
    <property type="entry name" value="HNHc"/>
    <property type="match status" value="1"/>
</dbReference>
<dbReference type="CDD" id="cd00085">
    <property type="entry name" value="HNHc"/>
    <property type="match status" value="1"/>
</dbReference>
<dbReference type="Proteomes" id="UP000032221">
    <property type="component" value="Unassembled WGS sequence"/>
</dbReference>
<keyword evidence="3" id="KW-0255">Endonuclease</keyword>
<keyword evidence="3" id="KW-0378">Hydrolase</keyword>
<comment type="caution">
    <text evidence="3">The sequence shown here is derived from an EMBL/GenBank/DDBJ whole genome shotgun (WGS) entry which is preliminary data.</text>
</comment>
<dbReference type="GO" id="GO:0008270">
    <property type="term" value="F:zinc ion binding"/>
    <property type="evidence" value="ECO:0007669"/>
    <property type="project" value="InterPro"/>
</dbReference>
<dbReference type="InterPro" id="IPR003870">
    <property type="entry name" value="DUF222"/>
</dbReference>